<protein>
    <recommendedName>
        <fullName evidence="7">DNA 3'-5' helicase</fullName>
        <ecNumber evidence="7">5.6.2.4</ecNumber>
    </recommendedName>
</protein>
<comment type="caution">
    <text evidence="12">The sequence shown here is derived from an EMBL/GenBank/DDBJ whole genome shotgun (WGS) entry which is preliminary data.</text>
</comment>
<name>A0A478FRE5_9MOLU</name>
<dbReference type="GO" id="GO:0016887">
    <property type="term" value="F:ATP hydrolysis activity"/>
    <property type="evidence" value="ECO:0007669"/>
    <property type="project" value="RHEA"/>
</dbReference>
<evidence type="ECO:0000256" key="1">
    <source>
        <dbReference type="ARBA" id="ARBA00022741"/>
    </source>
</evidence>
<dbReference type="GO" id="GO:0000725">
    <property type="term" value="P:recombinational repair"/>
    <property type="evidence" value="ECO:0007669"/>
    <property type="project" value="TreeGrafter"/>
</dbReference>
<dbReference type="EMBL" id="BIMN01000003">
    <property type="protein sequence ID" value="GCE63747.1"/>
    <property type="molecule type" value="Genomic_DNA"/>
</dbReference>
<feature type="domain" description="UvrD-like helicase C-terminal" evidence="11">
    <location>
        <begin position="348"/>
        <end position="647"/>
    </location>
</feature>
<dbReference type="Gene3D" id="1.10.486.10">
    <property type="entry name" value="PCRA, domain 4"/>
    <property type="match status" value="1"/>
</dbReference>
<dbReference type="GO" id="GO:0005524">
    <property type="term" value="F:ATP binding"/>
    <property type="evidence" value="ECO:0007669"/>
    <property type="project" value="UniProtKB-UniRule"/>
</dbReference>
<dbReference type="PANTHER" id="PTHR11070:SF2">
    <property type="entry name" value="ATP-DEPENDENT DNA HELICASE SRS2"/>
    <property type="match status" value="1"/>
</dbReference>
<dbReference type="GO" id="GO:0003677">
    <property type="term" value="F:DNA binding"/>
    <property type="evidence" value="ECO:0007669"/>
    <property type="project" value="InterPro"/>
</dbReference>
<keyword evidence="3 9" id="KW-0347">Helicase</keyword>
<dbReference type="PROSITE" id="PS51217">
    <property type="entry name" value="UVRD_HELICASE_CTER"/>
    <property type="match status" value="1"/>
</dbReference>
<dbReference type="Gene3D" id="3.40.50.300">
    <property type="entry name" value="P-loop containing nucleotide triphosphate hydrolases"/>
    <property type="match status" value="3"/>
</dbReference>
<gene>
    <name evidence="12" type="primary">pcrA</name>
    <name evidence="12" type="ORF">MHSWG343_07470</name>
</gene>
<dbReference type="AlphaFoldDB" id="A0A478FRE5"/>
<feature type="domain" description="UvrD-like helicase ATP-binding" evidence="10">
    <location>
        <begin position="12"/>
        <end position="341"/>
    </location>
</feature>
<sequence>MSDNDPVLFSKVKLNSQQQKVVESGLGFHLIIAGAGAGKTKTLVETAAYLVEKCEIKPEELLILTFTRLAINEFKERLHAKFNLSPEDVVSREITDSVAPTINTFHGFCLQLLKWIKYKPNPDSHFEIRIISDRNSKVLLVSSYFRLSGYYRNLIFGHLCSSHRKEQSSEDDAHEYLSFRLADALWHDFEEFRLDARSNENHRISAEKYFFDNDPKEKEDNGSIRSAFLQLWTFYEEELKKLNSVDYSSLEHLADEHVFKVPERLEILKNKFKVIMLDELQDTSEKEWEMLNKLSPVAGYYVGDPDQRIYEFRNADRYIFEKVARKCNSTPHQLTINYRSSPNIISVSKIYASKLNVSEDDRWLHKDTIPNLDYSGSNLKIKVFKKDKDQFLEFVVNKANEYLERNKQLEGEEQKKLAILVRSNFRLEQVRNTLGASGIDYEYANPSDFFSREWIEYVLCFLKIIFLDELTIFTLFPLKWIHTSLLPWCGQKTIKDVLAKIKSQQEPPKKVIARIFQDKEYFFEVVKDVYGFKTKKTDKKDAFSRFIDLIVQFKRYENCRLDQLDELIKRILSDTGLLRDRFVENQSLIKSDIEKLIRMFLGYSNGNENVPVRDLINTLDKFEYVFYEHIDKNNSGIFIGTIHSSKGLEFDGVCLGFVNESEFPSRRAKYEEDERRLIYVATSRAKEELIISYESASPFIYELRGADEVEFFE</sequence>
<keyword evidence="4 9" id="KW-0067">ATP-binding</keyword>
<dbReference type="Pfam" id="PF13361">
    <property type="entry name" value="UvrD_C"/>
    <property type="match status" value="1"/>
</dbReference>
<dbReference type="Pfam" id="PF00580">
    <property type="entry name" value="UvrD-helicase"/>
    <property type="match status" value="1"/>
</dbReference>
<evidence type="ECO:0000256" key="8">
    <source>
        <dbReference type="ARBA" id="ARBA00048988"/>
    </source>
</evidence>
<evidence type="ECO:0000256" key="2">
    <source>
        <dbReference type="ARBA" id="ARBA00022801"/>
    </source>
</evidence>
<evidence type="ECO:0000256" key="6">
    <source>
        <dbReference type="ARBA" id="ARBA00034617"/>
    </source>
</evidence>
<evidence type="ECO:0000256" key="4">
    <source>
        <dbReference type="ARBA" id="ARBA00022840"/>
    </source>
</evidence>
<dbReference type="SUPFAM" id="SSF52540">
    <property type="entry name" value="P-loop containing nucleoside triphosphate hydrolases"/>
    <property type="match status" value="1"/>
</dbReference>
<dbReference type="GO" id="GO:0043138">
    <property type="term" value="F:3'-5' DNA helicase activity"/>
    <property type="evidence" value="ECO:0007669"/>
    <property type="project" value="UniProtKB-EC"/>
</dbReference>
<dbReference type="Proteomes" id="UP000324831">
    <property type="component" value="Unassembled WGS sequence"/>
</dbReference>
<organism evidence="12 13">
    <name type="scientific">Candidatus Mycoplasma haematohominis</name>
    <dbReference type="NCBI Taxonomy" id="1494318"/>
    <lineage>
        <taxon>Bacteria</taxon>
        <taxon>Bacillati</taxon>
        <taxon>Mycoplasmatota</taxon>
        <taxon>Mollicutes</taxon>
        <taxon>Mycoplasmataceae</taxon>
        <taxon>Mycoplasma</taxon>
    </lineage>
</organism>
<evidence type="ECO:0000256" key="3">
    <source>
        <dbReference type="ARBA" id="ARBA00022806"/>
    </source>
</evidence>
<evidence type="ECO:0000313" key="12">
    <source>
        <dbReference type="EMBL" id="GCE63747.1"/>
    </source>
</evidence>
<comment type="catalytic activity">
    <reaction evidence="8">
        <text>ATP + H2O = ADP + phosphate + H(+)</text>
        <dbReference type="Rhea" id="RHEA:13065"/>
        <dbReference type="ChEBI" id="CHEBI:15377"/>
        <dbReference type="ChEBI" id="CHEBI:15378"/>
        <dbReference type="ChEBI" id="CHEBI:30616"/>
        <dbReference type="ChEBI" id="CHEBI:43474"/>
        <dbReference type="ChEBI" id="CHEBI:456216"/>
        <dbReference type="EC" id="5.6.2.4"/>
    </reaction>
</comment>
<evidence type="ECO:0000256" key="5">
    <source>
        <dbReference type="ARBA" id="ARBA00023235"/>
    </source>
</evidence>
<dbReference type="PROSITE" id="PS51198">
    <property type="entry name" value="UVRD_HELICASE_ATP_BIND"/>
    <property type="match status" value="1"/>
</dbReference>
<reference evidence="12 13" key="1">
    <citation type="submission" date="2019-01" db="EMBL/GenBank/DDBJ databases">
        <title>Draft genome sequences of Candidatus Mycoplasma haemohominis SWG34-3 identified from a patient with pyrexia, anemia and liver dysfunction.</title>
        <authorList>
            <person name="Sekizuka T."/>
            <person name="Hattori N."/>
            <person name="Katano H."/>
            <person name="Takuma T."/>
            <person name="Ito T."/>
            <person name="Arai N."/>
            <person name="Yanai R."/>
            <person name="Ishii S."/>
            <person name="Miura Y."/>
            <person name="Tokunaga T."/>
            <person name="Watanabe H."/>
            <person name="Nomura N."/>
            <person name="Eguchi J."/>
            <person name="Arai T."/>
            <person name="Hasegawa H."/>
            <person name="Nakamaki T."/>
            <person name="Wakita T."/>
            <person name="Niki Y."/>
            <person name="Kuroda M."/>
        </authorList>
    </citation>
    <scope>NUCLEOTIDE SEQUENCE [LARGE SCALE GENOMIC DNA]</scope>
    <source>
        <strain evidence="12">SWG34-3</strain>
    </source>
</reference>
<dbReference type="InterPro" id="IPR014016">
    <property type="entry name" value="UvrD-like_ATP-bd"/>
</dbReference>
<feature type="binding site" evidence="9">
    <location>
        <begin position="33"/>
        <end position="40"/>
    </location>
    <ligand>
        <name>ATP</name>
        <dbReference type="ChEBI" id="CHEBI:30616"/>
    </ligand>
</feature>
<proteinExistence type="predicted"/>
<dbReference type="InterPro" id="IPR027417">
    <property type="entry name" value="P-loop_NTPase"/>
</dbReference>
<dbReference type="PANTHER" id="PTHR11070">
    <property type="entry name" value="UVRD / RECB / PCRA DNA HELICASE FAMILY MEMBER"/>
    <property type="match status" value="1"/>
</dbReference>
<evidence type="ECO:0000313" key="13">
    <source>
        <dbReference type="Proteomes" id="UP000324831"/>
    </source>
</evidence>
<keyword evidence="5" id="KW-0413">Isomerase</keyword>
<evidence type="ECO:0000259" key="11">
    <source>
        <dbReference type="PROSITE" id="PS51217"/>
    </source>
</evidence>
<comment type="catalytic activity">
    <reaction evidence="6">
        <text>Couples ATP hydrolysis with the unwinding of duplex DNA by translocating in the 3'-5' direction.</text>
        <dbReference type="EC" id="5.6.2.4"/>
    </reaction>
</comment>
<evidence type="ECO:0000259" key="10">
    <source>
        <dbReference type="PROSITE" id="PS51198"/>
    </source>
</evidence>
<accession>A0A478FRE5</accession>
<keyword evidence="1 9" id="KW-0547">Nucleotide-binding</keyword>
<keyword evidence="2 9" id="KW-0378">Hydrolase</keyword>
<evidence type="ECO:0000256" key="9">
    <source>
        <dbReference type="PROSITE-ProRule" id="PRU00560"/>
    </source>
</evidence>
<dbReference type="InterPro" id="IPR000212">
    <property type="entry name" value="DNA_helicase_UvrD/REP"/>
</dbReference>
<dbReference type="EC" id="5.6.2.4" evidence="7"/>
<dbReference type="InterPro" id="IPR014017">
    <property type="entry name" value="DNA_helicase_UvrD-like_C"/>
</dbReference>
<evidence type="ECO:0000256" key="7">
    <source>
        <dbReference type="ARBA" id="ARBA00034808"/>
    </source>
</evidence>